<dbReference type="Gene3D" id="4.10.520.10">
    <property type="entry name" value="IHF-like DNA-binding proteins"/>
    <property type="match status" value="1"/>
</dbReference>
<dbReference type="RefSeq" id="WP_008697531.1">
    <property type="nucleotide sequence ID" value="NZ_KE161008.1"/>
</dbReference>
<dbReference type="SUPFAM" id="SSF47729">
    <property type="entry name" value="IHF-like DNA-binding proteins"/>
    <property type="match status" value="1"/>
</dbReference>
<dbReference type="AlphaFoldDB" id="H1PU64"/>
<dbReference type="Pfam" id="PF00216">
    <property type="entry name" value="Bac_DNA_binding"/>
    <property type="match status" value="1"/>
</dbReference>
<dbReference type="InterPro" id="IPR010992">
    <property type="entry name" value="IHF-like_DNA-bd_dom_sf"/>
</dbReference>
<protein>
    <recommendedName>
        <fullName evidence="3">DNA-binding protein HU</fullName>
    </recommendedName>
</protein>
<evidence type="ECO:0000313" key="1">
    <source>
        <dbReference type="EMBL" id="EHO80500.1"/>
    </source>
</evidence>
<reference evidence="1 2" key="1">
    <citation type="submission" date="2012-07" db="EMBL/GenBank/DDBJ databases">
        <title>The Genome Sequence of Fusobacterium ulcerans 12_1B.</title>
        <authorList>
            <consortium name="The Broad Institute Genome Sequencing Platform"/>
            <person name="Earl A."/>
            <person name="Ward D."/>
            <person name="Feldgarden M."/>
            <person name="Gevers D."/>
            <person name="Strauss J."/>
            <person name="Ambrose C.E."/>
            <person name="Allen-Vercoe E."/>
            <person name="Walker B."/>
            <person name="Young S.K."/>
            <person name="Zeng Q."/>
            <person name="Gargeya S."/>
            <person name="Fitzgerald M."/>
            <person name="Haas B."/>
            <person name="Abouelleil A."/>
            <person name="Alvarado L."/>
            <person name="Arachchi H.M."/>
            <person name="Berlin A.M."/>
            <person name="Chapman S.B."/>
            <person name="Goldberg J."/>
            <person name="Griggs A."/>
            <person name="Gujja S."/>
            <person name="Hansen M."/>
            <person name="Howarth C."/>
            <person name="Imamovic A."/>
            <person name="Larimer J."/>
            <person name="McCowen C."/>
            <person name="Montmayeur A."/>
            <person name="Murphy C."/>
            <person name="Neiman D."/>
            <person name="Pearson M."/>
            <person name="Priest M."/>
            <person name="Roberts A."/>
            <person name="Saif S."/>
            <person name="Shea T."/>
            <person name="Sisk P."/>
            <person name="Sykes S."/>
            <person name="Wortman J."/>
            <person name="Nusbaum C."/>
            <person name="Birren B."/>
        </authorList>
    </citation>
    <scope>NUCLEOTIDE SEQUENCE [LARGE SCALE GENOMIC DNA]</scope>
    <source>
        <strain evidence="1 2">12_1B</strain>
    </source>
</reference>
<gene>
    <name evidence="1" type="ORF">HMPREF0402_01957</name>
</gene>
<dbReference type="GO" id="GO:0030527">
    <property type="term" value="F:structural constituent of chromatin"/>
    <property type="evidence" value="ECO:0007669"/>
    <property type="project" value="InterPro"/>
</dbReference>
<accession>H1PU64</accession>
<organism evidence="1 2">
    <name type="scientific">Fusobacterium ulcerans 12-1B</name>
    <dbReference type="NCBI Taxonomy" id="457404"/>
    <lineage>
        <taxon>Bacteria</taxon>
        <taxon>Fusobacteriati</taxon>
        <taxon>Fusobacteriota</taxon>
        <taxon>Fusobacteriia</taxon>
        <taxon>Fusobacteriales</taxon>
        <taxon>Fusobacteriaceae</taxon>
        <taxon>Fusobacterium</taxon>
    </lineage>
</organism>
<sequence length="96" mass="11681">MTEGKFIRFYKKRNKIKSHKEVKEKIDLFWATLLKVLEEDKKVIFKEWGVFEKREIKSRKIKMPMWEEERYTEPKKVIKFRAGKGLVKMAEGDVDE</sequence>
<dbReference type="PATRIC" id="fig|457404.5.peg.2149"/>
<keyword evidence="2" id="KW-1185">Reference proteome</keyword>
<dbReference type="Proteomes" id="UP000003233">
    <property type="component" value="Unassembled WGS sequence"/>
</dbReference>
<comment type="caution">
    <text evidence="1">The sequence shown here is derived from an EMBL/GenBank/DDBJ whole genome shotgun (WGS) entry which is preliminary data.</text>
</comment>
<evidence type="ECO:0000313" key="2">
    <source>
        <dbReference type="Proteomes" id="UP000003233"/>
    </source>
</evidence>
<evidence type="ECO:0008006" key="3">
    <source>
        <dbReference type="Google" id="ProtNLM"/>
    </source>
</evidence>
<name>H1PU64_9FUSO</name>
<dbReference type="HOGENOM" id="CLU_105066_5_0_0"/>
<dbReference type="GO" id="GO:0003677">
    <property type="term" value="F:DNA binding"/>
    <property type="evidence" value="ECO:0007669"/>
    <property type="project" value="InterPro"/>
</dbReference>
<proteinExistence type="predicted"/>
<dbReference type="InterPro" id="IPR000119">
    <property type="entry name" value="Hist_DNA-bd"/>
</dbReference>
<dbReference type="EMBL" id="AGWJ02000021">
    <property type="protein sequence ID" value="EHO80500.1"/>
    <property type="molecule type" value="Genomic_DNA"/>
</dbReference>
<dbReference type="BioCyc" id="FSP457404-HMP:GTSQ-1967-MONOMER"/>